<dbReference type="EMBL" id="HBIM01021037">
    <property type="protein sequence ID" value="CAE0418871.1"/>
    <property type="molecule type" value="Transcribed_RNA"/>
</dbReference>
<evidence type="ECO:0000313" key="2">
    <source>
        <dbReference type="EMBL" id="CAE0418871.1"/>
    </source>
</evidence>
<dbReference type="AlphaFoldDB" id="A0A7S3P7W5"/>
<evidence type="ECO:0000256" key="1">
    <source>
        <dbReference type="SAM" id="SignalP"/>
    </source>
</evidence>
<keyword evidence="1" id="KW-0732">Signal</keyword>
<protein>
    <recommendedName>
        <fullName evidence="3">Sulfotransferase</fullName>
    </recommendedName>
</protein>
<reference evidence="2" key="1">
    <citation type="submission" date="2021-01" db="EMBL/GenBank/DDBJ databases">
        <authorList>
            <person name="Corre E."/>
            <person name="Pelletier E."/>
            <person name="Niang G."/>
            <person name="Scheremetjew M."/>
            <person name="Finn R."/>
            <person name="Kale V."/>
            <person name="Holt S."/>
            <person name="Cochrane G."/>
            <person name="Meng A."/>
            <person name="Brown T."/>
            <person name="Cohen L."/>
        </authorList>
    </citation>
    <scope>NUCLEOTIDE SEQUENCE</scope>
    <source>
        <strain evidence="2">CCMP127</strain>
    </source>
</reference>
<organism evidence="2">
    <name type="scientific">Amphora coffeiformis</name>
    <dbReference type="NCBI Taxonomy" id="265554"/>
    <lineage>
        <taxon>Eukaryota</taxon>
        <taxon>Sar</taxon>
        <taxon>Stramenopiles</taxon>
        <taxon>Ochrophyta</taxon>
        <taxon>Bacillariophyta</taxon>
        <taxon>Bacillariophyceae</taxon>
        <taxon>Bacillariophycidae</taxon>
        <taxon>Thalassiophysales</taxon>
        <taxon>Catenulaceae</taxon>
        <taxon>Amphora</taxon>
    </lineage>
</organism>
<gene>
    <name evidence="2" type="ORF">ACOF00016_LOCUS15738</name>
</gene>
<sequence length="348" mass="40079">MGISIWQSVCIVLLGAILAVWMDEGSNQIFNLECSKPAEISGSNPIAETDPTAIVDPSLEAMAEAQWIKDTSELKGAPLNFLRDPKGFIARFQSCTTDPRCHVMYHHVSKTGGTTLEQALFPVFGQDVMHTCCHQRLRQRFFENPEEFCNLKFSSWQMFDDEFLEVVHTCQQADPKRRSLLLTTFREPTRTLLSYIHQMCNKLLHKRTIRVREACEACLYENSTDVWHFMAFIIQRQITGAYRVSRSIMDTGDQDEYYVHHNSSTATVKVYTPHEHKVQNFTLDKTRLQVLTMETNDVDSFLWHWQPESIFGVANPEKAGRCSFRLTTELLKELRPALSTYRKLLTGL</sequence>
<accession>A0A7S3P7W5</accession>
<evidence type="ECO:0008006" key="3">
    <source>
        <dbReference type="Google" id="ProtNLM"/>
    </source>
</evidence>
<name>A0A7S3P7W5_9STRA</name>
<proteinExistence type="predicted"/>
<feature type="chain" id="PRO_5031085611" description="Sulfotransferase" evidence="1">
    <location>
        <begin position="20"/>
        <end position="348"/>
    </location>
</feature>
<feature type="signal peptide" evidence="1">
    <location>
        <begin position="1"/>
        <end position="19"/>
    </location>
</feature>